<accession>A0A0K2SXS9</accession>
<dbReference type="EMBL" id="HACA01000811">
    <property type="protein sequence ID" value="CDW18172.1"/>
    <property type="molecule type" value="Transcribed_RNA"/>
</dbReference>
<proteinExistence type="predicted"/>
<dbReference type="AlphaFoldDB" id="A0A0K2SXS9"/>
<organism evidence="1">
    <name type="scientific">Lepeophtheirus salmonis</name>
    <name type="common">Salmon louse</name>
    <name type="synonym">Caligus salmonis</name>
    <dbReference type="NCBI Taxonomy" id="72036"/>
    <lineage>
        <taxon>Eukaryota</taxon>
        <taxon>Metazoa</taxon>
        <taxon>Ecdysozoa</taxon>
        <taxon>Arthropoda</taxon>
        <taxon>Crustacea</taxon>
        <taxon>Multicrustacea</taxon>
        <taxon>Hexanauplia</taxon>
        <taxon>Copepoda</taxon>
        <taxon>Siphonostomatoida</taxon>
        <taxon>Caligidae</taxon>
        <taxon>Lepeophtheirus</taxon>
    </lineage>
</organism>
<evidence type="ECO:0000313" key="1">
    <source>
        <dbReference type="EMBL" id="CDW18172.1"/>
    </source>
</evidence>
<name>A0A0K2SXS9_LEPSM</name>
<sequence>MSEVIICYPGLYTTKTLLRLCATRTYH</sequence>
<protein>
    <submittedName>
        <fullName evidence="1">Uncharacterized protein</fullName>
    </submittedName>
</protein>
<reference evidence="1" key="1">
    <citation type="submission" date="2014-05" db="EMBL/GenBank/DDBJ databases">
        <authorList>
            <person name="Chronopoulou M."/>
        </authorList>
    </citation>
    <scope>NUCLEOTIDE SEQUENCE</scope>
    <source>
        <tissue evidence="1">Whole organism</tissue>
    </source>
</reference>